<sequence>MSDLDTVSNLLSQSVIAATSKQAENQLKALETQPGFSLTLLHVISSTNLPISTRLAGAVFFKNLIKRRWVDEDGNHLISDSELIKKEIIPLMITLPNNLQVQIGEAISTIADSDFPMTWSTLIPDLVSKLTANDMVTNKGVLVVAHSIFKRWRHLFRSDDLFLEIKMVLEQFFVPFFQLLQNVDQQITENFQNQAKLELLFEVLSVLVKLYYDLNCQDIPESFEDNIKVGMTIMRKYLDYQNPLLEDEDDDEHPSIISKVKSSIQELVQLYTTRYEDVFNPLIGDFISSTWELLTKLQPKAKNDILVSKSMLFLSSVARIPHFFKTFNSEDAMSVLVDKIILPNITLHESDEELFEDDPIEYIRRDLEGSDSDTRRRSCTDFLKVLKERNQELVTSVILNRINDFFIKYQENPAANWKYKDLSVYLFVSIAVDGNITNIGVTLVNNLLNVVDFFTQHIMGDLKNDSSLNPILKVDAIKYIYTFRNQLNKAQLVELLPVLANFLQNSEYIVYTYAAITIERILSIRESASSTKFIFTKSDLSNSAQLLLVNLFQLIMKNSTTPEKLAENEFLMKTVFRILLIGEDIANNISMDLLGQLLQIISIIAKNPSNPRFTHYIFESVGVIIKYNDSRNLSQEIELMMPIMLEILKEDVQEFIPYSFQLIAYCLESLPSGSSIPNSIRQLSAPILSPAIWELKANVPAVTRLLKNFVKCDNTIYPDLVPVLGVFQRLISSKAFDIYGFELLEYIITYIPMESLHPFLKEITVLLFQRLQNSRTEKYTKRFVVFLGVISTKKSGDFVVEFIDRVQDGIFSQIWNNFVIQTIPTFGNLLDRKISLIGALNIVTNSQLFNSKYSNLIPSTLDVIITTVVSDSVINMKNDYVDLENLEEITTFGSSFSKLISISEKPYDPLPQIDLVDGVKVYIAQKLSSSSSLLVLFADQLSIDAKNGLIQLGLS</sequence>
<dbReference type="EMBL" id="UFAJ01000248">
    <property type="protein sequence ID" value="SSD59994.1"/>
    <property type="molecule type" value="Genomic_DNA"/>
</dbReference>
<dbReference type="InterPro" id="IPR013713">
    <property type="entry name" value="XPO2_central"/>
</dbReference>
<name>A0A376B6A1_9ASCO</name>
<dbReference type="AlphaFoldDB" id="A0A376B6A1"/>
<evidence type="ECO:0000256" key="5">
    <source>
        <dbReference type="ARBA" id="ARBA00022490"/>
    </source>
</evidence>
<dbReference type="Pfam" id="PF08506">
    <property type="entry name" value="Cse1"/>
    <property type="match status" value="1"/>
</dbReference>
<feature type="domain" description="Importin N-terminal" evidence="8">
    <location>
        <begin position="23"/>
        <end position="94"/>
    </location>
</feature>
<evidence type="ECO:0000256" key="6">
    <source>
        <dbReference type="ARBA" id="ARBA00022927"/>
    </source>
</evidence>
<keyword evidence="5" id="KW-0963">Cytoplasm</keyword>
<dbReference type="InterPro" id="IPR001494">
    <property type="entry name" value="Importin-beta_N"/>
</dbReference>
<proteinExistence type="inferred from homology"/>
<evidence type="ECO:0000256" key="7">
    <source>
        <dbReference type="ARBA" id="ARBA00023242"/>
    </source>
</evidence>
<evidence type="ECO:0000256" key="2">
    <source>
        <dbReference type="ARBA" id="ARBA00004496"/>
    </source>
</evidence>
<dbReference type="GO" id="GO:0006606">
    <property type="term" value="P:protein import into nucleus"/>
    <property type="evidence" value="ECO:0007669"/>
    <property type="project" value="TreeGrafter"/>
</dbReference>
<dbReference type="InterPro" id="IPR005043">
    <property type="entry name" value="XPO2_C"/>
</dbReference>
<evidence type="ECO:0000259" key="8">
    <source>
        <dbReference type="PROSITE" id="PS50166"/>
    </source>
</evidence>
<organism evidence="9 10">
    <name type="scientific">Saccharomycodes ludwigii</name>
    <dbReference type="NCBI Taxonomy" id="36035"/>
    <lineage>
        <taxon>Eukaryota</taxon>
        <taxon>Fungi</taxon>
        <taxon>Dikarya</taxon>
        <taxon>Ascomycota</taxon>
        <taxon>Saccharomycotina</taxon>
        <taxon>Saccharomycetes</taxon>
        <taxon>Saccharomycodales</taxon>
        <taxon>Saccharomycodaceae</taxon>
        <taxon>Saccharomycodes</taxon>
    </lineage>
</organism>
<dbReference type="SUPFAM" id="SSF48371">
    <property type="entry name" value="ARM repeat"/>
    <property type="match status" value="1"/>
</dbReference>
<dbReference type="PANTHER" id="PTHR10997">
    <property type="entry name" value="IMPORTIN-7, 8, 11"/>
    <property type="match status" value="1"/>
</dbReference>
<dbReference type="VEuPathDB" id="FungiDB:SCODWIG_01755"/>
<evidence type="ECO:0000256" key="1">
    <source>
        <dbReference type="ARBA" id="ARBA00004123"/>
    </source>
</evidence>
<evidence type="ECO:0000256" key="4">
    <source>
        <dbReference type="ARBA" id="ARBA00022448"/>
    </source>
</evidence>
<dbReference type="PANTHER" id="PTHR10997:SF8">
    <property type="entry name" value="EXPORTIN-2"/>
    <property type="match status" value="1"/>
</dbReference>
<dbReference type="PROSITE" id="PS50166">
    <property type="entry name" value="IMPORTIN_B_NT"/>
    <property type="match status" value="1"/>
</dbReference>
<dbReference type="InterPro" id="IPR011989">
    <property type="entry name" value="ARM-like"/>
</dbReference>
<keyword evidence="7" id="KW-0539">Nucleus</keyword>
<reference evidence="10" key="1">
    <citation type="submission" date="2018-06" db="EMBL/GenBank/DDBJ databases">
        <authorList>
            <person name="Guldener U."/>
        </authorList>
    </citation>
    <scope>NUCLEOTIDE SEQUENCE [LARGE SCALE GENOMIC DNA]</scope>
    <source>
        <strain evidence="10">UTAD17</strain>
    </source>
</reference>
<evidence type="ECO:0000256" key="3">
    <source>
        <dbReference type="ARBA" id="ARBA00008669"/>
    </source>
</evidence>
<dbReference type="Gene3D" id="1.25.10.10">
    <property type="entry name" value="Leucine-rich Repeat Variant"/>
    <property type="match status" value="1"/>
</dbReference>
<dbReference type="Pfam" id="PF03810">
    <property type="entry name" value="IBN_N"/>
    <property type="match status" value="1"/>
</dbReference>
<dbReference type="InterPro" id="IPR016024">
    <property type="entry name" value="ARM-type_fold"/>
</dbReference>
<gene>
    <name evidence="9" type="ORF">SCODWIG_01755</name>
</gene>
<dbReference type="GO" id="GO:0005635">
    <property type="term" value="C:nuclear envelope"/>
    <property type="evidence" value="ECO:0007669"/>
    <property type="project" value="TreeGrafter"/>
</dbReference>
<evidence type="ECO:0000313" key="9">
    <source>
        <dbReference type="EMBL" id="SSD59994.1"/>
    </source>
</evidence>
<dbReference type="GO" id="GO:0005829">
    <property type="term" value="C:cytosol"/>
    <property type="evidence" value="ECO:0007669"/>
    <property type="project" value="TreeGrafter"/>
</dbReference>
<dbReference type="Proteomes" id="UP000262825">
    <property type="component" value="Unassembled WGS sequence"/>
</dbReference>
<evidence type="ECO:0000313" key="10">
    <source>
        <dbReference type="Proteomes" id="UP000262825"/>
    </source>
</evidence>
<dbReference type="GO" id="GO:0005049">
    <property type="term" value="F:nuclear export signal receptor activity"/>
    <property type="evidence" value="ECO:0007669"/>
    <property type="project" value="TreeGrafter"/>
</dbReference>
<keyword evidence="4" id="KW-0813">Transport</keyword>
<dbReference type="Pfam" id="PF03378">
    <property type="entry name" value="CAS_CSE1"/>
    <property type="match status" value="1"/>
</dbReference>
<comment type="similarity">
    <text evidence="3">Belongs to the XPO2/CSE1 family.</text>
</comment>
<dbReference type="SMART" id="SM00913">
    <property type="entry name" value="IBN_N"/>
    <property type="match status" value="1"/>
</dbReference>
<protein>
    <submittedName>
        <fullName evidence="9">Probable Importin alpha re-exporter</fullName>
    </submittedName>
</protein>
<dbReference type="GO" id="GO:0031267">
    <property type="term" value="F:small GTPase binding"/>
    <property type="evidence" value="ECO:0007669"/>
    <property type="project" value="InterPro"/>
</dbReference>
<keyword evidence="6" id="KW-0653">Protein transport</keyword>
<comment type="subcellular location">
    <subcellularLocation>
        <location evidence="2">Cytoplasm</location>
    </subcellularLocation>
    <subcellularLocation>
        <location evidence="1">Nucleus</location>
    </subcellularLocation>
</comment>
<accession>A0A376B6A1</accession>
<dbReference type="GO" id="GO:0006611">
    <property type="term" value="P:protein export from nucleus"/>
    <property type="evidence" value="ECO:0007669"/>
    <property type="project" value="TreeGrafter"/>
</dbReference>
<keyword evidence="10" id="KW-1185">Reference proteome</keyword>